<dbReference type="AlphaFoldDB" id="A0A0F9KTS1"/>
<proteinExistence type="predicted"/>
<accession>A0A0F9KTS1</accession>
<evidence type="ECO:0000313" key="1">
    <source>
        <dbReference type="EMBL" id="KKM78191.1"/>
    </source>
</evidence>
<organism evidence="1">
    <name type="scientific">marine sediment metagenome</name>
    <dbReference type="NCBI Taxonomy" id="412755"/>
    <lineage>
        <taxon>unclassified sequences</taxon>
        <taxon>metagenomes</taxon>
        <taxon>ecological metagenomes</taxon>
    </lineage>
</organism>
<reference evidence="1" key="1">
    <citation type="journal article" date="2015" name="Nature">
        <title>Complex archaea that bridge the gap between prokaryotes and eukaryotes.</title>
        <authorList>
            <person name="Spang A."/>
            <person name="Saw J.H."/>
            <person name="Jorgensen S.L."/>
            <person name="Zaremba-Niedzwiedzka K."/>
            <person name="Martijn J."/>
            <person name="Lind A.E."/>
            <person name="van Eijk R."/>
            <person name="Schleper C."/>
            <person name="Guy L."/>
            <person name="Ettema T.J."/>
        </authorList>
    </citation>
    <scope>NUCLEOTIDE SEQUENCE</scope>
</reference>
<protein>
    <submittedName>
        <fullName evidence="1">Uncharacterized protein</fullName>
    </submittedName>
</protein>
<comment type="caution">
    <text evidence="1">The sequence shown here is derived from an EMBL/GenBank/DDBJ whole genome shotgun (WGS) entry which is preliminary data.</text>
</comment>
<gene>
    <name evidence="1" type="ORF">LCGC14_1362380</name>
</gene>
<name>A0A0F9KTS1_9ZZZZ</name>
<sequence>MLTFDCAYEEIDAQDLPPRGSVLLTKELFEEYHISKILSDNPSVNPEHIASFRSKYYATIAAEALEKDLCTCIPEGTDMTEIKTCPKCRTLHALYECPTAGTQLEHQISDKEFQTLNKANQASCACLRVVYWPEDLENGLIKERWLCITCGIEFVRK</sequence>
<dbReference type="EMBL" id="LAZR01008528">
    <property type="protein sequence ID" value="KKM78191.1"/>
    <property type="molecule type" value="Genomic_DNA"/>
</dbReference>